<protein>
    <submittedName>
        <fullName evidence="2">Uncharacterized protein</fullName>
    </submittedName>
</protein>
<evidence type="ECO:0000256" key="1">
    <source>
        <dbReference type="SAM" id="MobiDB-lite"/>
    </source>
</evidence>
<dbReference type="Proteomes" id="UP001470230">
    <property type="component" value="Unassembled WGS sequence"/>
</dbReference>
<sequence length="135" mass="16073">MKSSVLKEVINEVIKRDIPSKEEISQMSRSEKEELEKKQQQIIELFRERIAQQLNMYQNKMNRLMNKILEMEQSESNNRSLANNKLSHQKHKASSKLHHVGKASESQQNNKICEIQIELKKIQKLSTYKRRPAWR</sequence>
<keyword evidence="3" id="KW-1185">Reference proteome</keyword>
<comment type="caution">
    <text evidence="2">The sequence shown here is derived from an EMBL/GenBank/DDBJ whole genome shotgun (WGS) entry which is preliminary data.</text>
</comment>
<reference evidence="2 3" key="1">
    <citation type="submission" date="2024-04" db="EMBL/GenBank/DDBJ databases">
        <title>Tritrichomonas musculus Genome.</title>
        <authorList>
            <person name="Alves-Ferreira E."/>
            <person name="Grigg M."/>
            <person name="Lorenzi H."/>
            <person name="Galac M."/>
        </authorList>
    </citation>
    <scope>NUCLEOTIDE SEQUENCE [LARGE SCALE GENOMIC DNA]</scope>
    <source>
        <strain evidence="2 3">EAF2021</strain>
    </source>
</reference>
<organism evidence="2 3">
    <name type="scientific">Tritrichomonas musculus</name>
    <dbReference type="NCBI Taxonomy" id="1915356"/>
    <lineage>
        <taxon>Eukaryota</taxon>
        <taxon>Metamonada</taxon>
        <taxon>Parabasalia</taxon>
        <taxon>Tritrichomonadida</taxon>
        <taxon>Tritrichomonadidae</taxon>
        <taxon>Tritrichomonas</taxon>
    </lineage>
</organism>
<evidence type="ECO:0000313" key="3">
    <source>
        <dbReference type="Proteomes" id="UP001470230"/>
    </source>
</evidence>
<dbReference type="EMBL" id="JAPFFF010000003">
    <property type="protein sequence ID" value="KAK8894091.1"/>
    <property type="molecule type" value="Genomic_DNA"/>
</dbReference>
<evidence type="ECO:0000313" key="2">
    <source>
        <dbReference type="EMBL" id="KAK8894091.1"/>
    </source>
</evidence>
<feature type="compositionally biased region" description="Basic residues" evidence="1">
    <location>
        <begin position="87"/>
        <end position="101"/>
    </location>
</feature>
<feature type="compositionally biased region" description="Polar residues" evidence="1">
    <location>
        <begin position="74"/>
        <end position="86"/>
    </location>
</feature>
<gene>
    <name evidence="2" type="ORF">M9Y10_022523</name>
</gene>
<name>A0ABR2KTF4_9EUKA</name>
<accession>A0ABR2KTF4</accession>
<feature type="region of interest" description="Disordered" evidence="1">
    <location>
        <begin position="73"/>
        <end position="108"/>
    </location>
</feature>
<proteinExistence type="predicted"/>